<organism evidence="3 4">
    <name type="scientific">Eumeta variegata</name>
    <name type="common">Bagworm moth</name>
    <name type="synonym">Eumeta japonica</name>
    <dbReference type="NCBI Taxonomy" id="151549"/>
    <lineage>
        <taxon>Eukaryota</taxon>
        <taxon>Metazoa</taxon>
        <taxon>Ecdysozoa</taxon>
        <taxon>Arthropoda</taxon>
        <taxon>Hexapoda</taxon>
        <taxon>Insecta</taxon>
        <taxon>Pterygota</taxon>
        <taxon>Neoptera</taxon>
        <taxon>Endopterygota</taxon>
        <taxon>Lepidoptera</taxon>
        <taxon>Glossata</taxon>
        <taxon>Ditrysia</taxon>
        <taxon>Tineoidea</taxon>
        <taxon>Psychidae</taxon>
        <taxon>Oiketicinae</taxon>
        <taxon>Eumeta</taxon>
    </lineage>
</organism>
<proteinExistence type="predicted"/>
<dbReference type="Proteomes" id="UP000299102">
    <property type="component" value="Unassembled WGS sequence"/>
</dbReference>
<name>A0A4C1WRF1_EUMVA</name>
<protein>
    <submittedName>
        <fullName evidence="3">Uncharacterized protein</fullName>
    </submittedName>
</protein>
<evidence type="ECO:0000256" key="2">
    <source>
        <dbReference type="SAM" id="MobiDB-lite"/>
    </source>
</evidence>
<evidence type="ECO:0000313" key="4">
    <source>
        <dbReference type="Proteomes" id="UP000299102"/>
    </source>
</evidence>
<gene>
    <name evidence="3" type="ORF">EVAR_43906_1</name>
</gene>
<evidence type="ECO:0000256" key="1">
    <source>
        <dbReference type="SAM" id="Coils"/>
    </source>
</evidence>
<dbReference type="STRING" id="151549.A0A4C1WRF1"/>
<dbReference type="OrthoDB" id="75801at2759"/>
<feature type="region of interest" description="Disordered" evidence="2">
    <location>
        <begin position="169"/>
        <end position="256"/>
    </location>
</feature>
<dbReference type="AlphaFoldDB" id="A0A4C1WRF1"/>
<sequence length="256" mass="29025">MGWSKIDRITKLLKVLVPAGSATGRGCLGADRKFQACVHAASANIHRFDIPENKGELEALVREREMREKRSEDAIKLKQAERAGKEQIEHLTRKCACLRKLFDDMRARLSARERDAEQEAKAREKEIHHLRGEVARLTRLLLEQGTPSLGDRTQADGCDSAQMSEFFPKAEQPACDQQNAPRRRSGTLRTPEPARKLPKAFEGARTRPNLPELAPIPPERRPTFDDQSGRRRSKSVDLPAVQVPVRIKQLEEMRNQ</sequence>
<reference evidence="3 4" key="1">
    <citation type="journal article" date="2019" name="Commun. Biol.">
        <title>The bagworm genome reveals a unique fibroin gene that provides high tensile strength.</title>
        <authorList>
            <person name="Kono N."/>
            <person name="Nakamura H."/>
            <person name="Ohtoshi R."/>
            <person name="Tomita M."/>
            <person name="Numata K."/>
            <person name="Arakawa K."/>
        </authorList>
    </citation>
    <scope>NUCLEOTIDE SEQUENCE [LARGE SCALE GENOMIC DNA]</scope>
</reference>
<comment type="caution">
    <text evidence="3">The sequence shown here is derived from an EMBL/GenBank/DDBJ whole genome shotgun (WGS) entry which is preliminary data.</text>
</comment>
<feature type="coiled-coil region" evidence="1">
    <location>
        <begin position="106"/>
        <end position="133"/>
    </location>
</feature>
<evidence type="ECO:0000313" key="3">
    <source>
        <dbReference type="EMBL" id="GBP52705.1"/>
    </source>
</evidence>
<feature type="compositionally biased region" description="Basic and acidic residues" evidence="2">
    <location>
        <begin position="218"/>
        <end position="229"/>
    </location>
</feature>
<keyword evidence="4" id="KW-1185">Reference proteome</keyword>
<keyword evidence="1" id="KW-0175">Coiled coil</keyword>
<dbReference type="EMBL" id="BGZK01000608">
    <property type="protein sequence ID" value="GBP52705.1"/>
    <property type="molecule type" value="Genomic_DNA"/>
</dbReference>
<accession>A0A4C1WRF1</accession>